<comment type="similarity">
    <text evidence="2">Belongs to the GmhB family.</text>
</comment>
<dbReference type="NCBIfam" id="TIGR01662">
    <property type="entry name" value="HAD-SF-IIIA"/>
    <property type="match status" value="1"/>
</dbReference>
<dbReference type="InterPro" id="IPR036412">
    <property type="entry name" value="HAD-like_sf"/>
</dbReference>
<comment type="subcellular location">
    <subcellularLocation>
        <location evidence="1">Cytoplasm</location>
    </subcellularLocation>
</comment>
<keyword evidence="3" id="KW-0963">Cytoplasm</keyword>
<dbReference type="InterPro" id="IPR004446">
    <property type="entry name" value="Heptose_bisP_phosphatase"/>
</dbReference>
<dbReference type="GO" id="GO:0005737">
    <property type="term" value="C:cytoplasm"/>
    <property type="evidence" value="ECO:0007669"/>
    <property type="project" value="UniProtKB-SubCell"/>
</dbReference>
<evidence type="ECO:0000256" key="6">
    <source>
        <dbReference type="ARBA" id="ARBA00023277"/>
    </source>
</evidence>
<dbReference type="GO" id="GO:0046872">
    <property type="term" value="F:metal ion binding"/>
    <property type="evidence" value="ECO:0007669"/>
    <property type="project" value="UniProtKB-KW"/>
</dbReference>
<proteinExistence type="inferred from homology"/>
<protein>
    <recommendedName>
        <fullName evidence="7">D,D-heptose 1,7-bisphosphate phosphatase</fullName>
    </recommendedName>
</protein>
<organism evidence="8">
    <name type="scientific">mine drainage metagenome</name>
    <dbReference type="NCBI Taxonomy" id="410659"/>
    <lineage>
        <taxon>unclassified sequences</taxon>
        <taxon>metagenomes</taxon>
        <taxon>ecological metagenomes</taxon>
    </lineage>
</organism>
<dbReference type="GO" id="GO:0005975">
    <property type="term" value="P:carbohydrate metabolic process"/>
    <property type="evidence" value="ECO:0007669"/>
    <property type="project" value="InterPro"/>
</dbReference>
<evidence type="ECO:0000256" key="2">
    <source>
        <dbReference type="ARBA" id="ARBA00005628"/>
    </source>
</evidence>
<dbReference type="NCBIfam" id="TIGR01656">
    <property type="entry name" value="Histidinol-ppas"/>
    <property type="match status" value="1"/>
</dbReference>
<dbReference type="GO" id="GO:0016791">
    <property type="term" value="F:phosphatase activity"/>
    <property type="evidence" value="ECO:0007669"/>
    <property type="project" value="InterPro"/>
</dbReference>
<keyword evidence="4" id="KW-0479">Metal-binding</keyword>
<evidence type="ECO:0000256" key="1">
    <source>
        <dbReference type="ARBA" id="ARBA00004496"/>
    </source>
</evidence>
<dbReference type="InterPro" id="IPR006543">
    <property type="entry name" value="Histidinol-phos"/>
</dbReference>
<reference evidence="8" key="1">
    <citation type="submission" date="2016-10" db="EMBL/GenBank/DDBJ databases">
        <title>Sequence of Gallionella enrichment culture.</title>
        <authorList>
            <person name="Poehlein A."/>
            <person name="Muehling M."/>
            <person name="Daniel R."/>
        </authorList>
    </citation>
    <scope>NUCLEOTIDE SEQUENCE</scope>
</reference>
<keyword evidence="5 8" id="KW-0378">Hydrolase</keyword>
<dbReference type="Gene3D" id="3.40.50.1000">
    <property type="entry name" value="HAD superfamily/HAD-like"/>
    <property type="match status" value="1"/>
</dbReference>
<evidence type="ECO:0000256" key="7">
    <source>
        <dbReference type="ARBA" id="ARBA00031828"/>
    </source>
</evidence>
<evidence type="ECO:0000313" key="8">
    <source>
        <dbReference type="EMBL" id="OIQ96024.1"/>
    </source>
</evidence>
<dbReference type="InterPro" id="IPR023214">
    <property type="entry name" value="HAD_sf"/>
</dbReference>
<dbReference type="Pfam" id="PF13242">
    <property type="entry name" value="Hydrolase_like"/>
    <property type="match status" value="1"/>
</dbReference>
<sequence>MDLKQINKSWTLFLDRDGVINYEKKDEYVLHWDEFIFMPGVKDALKILNGLFGVIVIVTNQKCIGKKLLTTEGLQLIHQNMLDEIKTAGGRVDNIYFCPDLEDDSPNRKPNHGMALQAKHDFPQIDFSKSMMVGNKLSDMQFARNAGIASVFAATTNPDTAFPHPLIDLRVNDLLDFATALTKA</sequence>
<evidence type="ECO:0000256" key="4">
    <source>
        <dbReference type="ARBA" id="ARBA00022723"/>
    </source>
</evidence>
<dbReference type="AlphaFoldDB" id="A0A1J5RIS7"/>
<name>A0A1J5RIS7_9ZZZZ</name>
<dbReference type="EMBL" id="MLJW01000156">
    <property type="protein sequence ID" value="OIQ96024.1"/>
    <property type="molecule type" value="Genomic_DNA"/>
</dbReference>
<keyword evidence="6" id="KW-0119">Carbohydrate metabolism</keyword>
<dbReference type="SUPFAM" id="SSF56784">
    <property type="entry name" value="HAD-like"/>
    <property type="match status" value="1"/>
</dbReference>
<gene>
    <name evidence="8" type="primary">gmhB_5</name>
    <name evidence="8" type="ORF">GALL_220220</name>
</gene>
<dbReference type="InterPro" id="IPR006549">
    <property type="entry name" value="HAD-SF_hydro_IIIA"/>
</dbReference>
<comment type="caution">
    <text evidence="8">The sequence shown here is derived from an EMBL/GenBank/DDBJ whole genome shotgun (WGS) entry which is preliminary data.</text>
</comment>
<dbReference type="PANTHER" id="PTHR42891:SF1">
    <property type="entry name" value="D-GLYCERO-BETA-D-MANNO-HEPTOSE-1,7-BISPHOSPHATE 7-PHOSPHATASE"/>
    <property type="match status" value="1"/>
</dbReference>
<accession>A0A1J5RIS7</accession>
<evidence type="ECO:0000256" key="3">
    <source>
        <dbReference type="ARBA" id="ARBA00022490"/>
    </source>
</evidence>
<dbReference type="PANTHER" id="PTHR42891">
    <property type="entry name" value="D-GLYCERO-BETA-D-MANNO-HEPTOSE-1,7-BISPHOSPHATE 7-PHOSPHATASE"/>
    <property type="match status" value="1"/>
</dbReference>
<evidence type="ECO:0000256" key="5">
    <source>
        <dbReference type="ARBA" id="ARBA00022801"/>
    </source>
</evidence>